<dbReference type="Proteomes" id="UP001210339">
    <property type="component" value="Chromosome"/>
</dbReference>
<dbReference type="SMART" id="SM00345">
    <property type="entry name" value="HTH_GNTR"/>
    <property type="match status" value="1"/>
</dbReference>
<protein>
    <submittedName>
        <fullName evidence="5">GntR family transcriptional regulator</fullName>
    </submittedName>
</protein>
<dbReference type="PROSITE" id="PS50949">
    <property type="entry name" value="HTH_GNTR"/>
    <property type="match status" value="1"/>
</dbReference>
<gene>
    <name evidence="5" type="ORF">O6R05_06565</name>
</gene>
<keyword evidence="1" id="KW-0805">Transcription regulation</keyword>
<proteinExistence type="predicted"/>
<dbReference type="SUPFAM" id="SSF48008">
    <property type="entry name" value="GntR ligand-binding domain-like"/>
    <property type="match status" value="1"/>
</dbReference>
<accession>A0ABY7QU15</accession>
<dbReference type="Pfam" id="PF00392">
    <property type="entry name" value="GntR"/>
    <property type="match status" value="1"/>
</dbReference>
<evidence type="ECO:0000313" key="6">
    <source>
        <dbReference type="Proteomes" id="UP001210339"/>
    </source>
</evidence>
<reference evidence="5 6" key="1">
    <citation type="submission" date="2023-01" db="EMBL/GenBank/DDBJ databases">
        <authorList>
            <person name="Lee S.H."/>
            <person name="Jung H.S."/>
            <person name="Yun J.U."/>
        </authorList>
    </citation>
    <scope>NUCLEOTIDE SEQUENCE [LARGE SCALE GENOMIC DNA]</scope>
    <source>
        <strain evidence="5 6">CBA3646</strain>
    </source>
</reference>
<dbReference type="SMART" id="SM00895">
    <property type="entry name" value="FCD"/>
    <property type="match status" value="1"/>
</dbReference>
<dbReference type="Gene3D" id="1.20.120.530">
    <property type="entry name" value="GntR ligand-binding domain-like"/>
    <property type="match status" value="1"/>
</dbReference>
<evidence type="ECO:0000256" key="1">
    <source>
        <dbReference type="ARBA" id="ARBA00023015"/>
    </source>
</evidence>
<dbReference type="Pfam" id="PF07729">
    <property type="entry name" value="FCD"/>
    <property type="match status" value="1"/>
</dbReference>
<evidence type="ECO:0000313" key="5">
    <source>
        <dbReference type="EMBL" id="WBW49658.1"/>
    </source>
</evidence>
<dbReference type="InterPro" id="IPR008920">
    <property type="entry name" value="TF_FadR/GntR_C"/>
</dbReference>
<dbReference type="Gene3D" id="1.10.10.10">
    <property type="entry name" value="Winged helix-like DNA-binding domain superfamily/Winged helix DNA-binding domain"/>
    <property type="match status" value="1"/>
</dbReference>
<dbReference type="PANTHER" id="PTHR43537:SF5">
    <property type="entry name" value="UXU OPERON TRANSCRIPTIONAL REGULATOR"/>
    <property type="match status" value="1"/>
</dbReference>
<dbReference type="RefSeq" id="WP_271191189.1">
    <property type="nucleotide sequence ID" value="NZ_CP115667.1"/>
</dbReference>
<dbReference type="InterPro" id="IPR036388">
    <property type="entry name" value="WH-like_DNA-bd_sf"/>
</dbReference>
<evidence type="ECO:0000256" key="3">
    <source>
        <dbReference type="ARBA" id="ARBA00023163"/>
    </source>
</evidence>
<dbReference type="SUPFAM" id="SSF46785">
    <property type="entry name" value="Winged helix' DNA-binding domain"/>
    <property type="match status" value="1"/>
</dbReference>
<dbReference type="InterPro" id="IPR011711">
    <property type="entry name" value="GntR_C"/>
</dbReference>
<sequence>MSESLVSRVYHELRDRVISGDWMVDERINEKLLAETMHVSRTPIRKALQAIYDEGLLDYTPNFGYHVRVISVKDVDEIYSIRTALEILAFKEASKHLNEARIQTVREIIAQSKDAVARGDAKTTIEQSGLFNRTIYDIADMPRLKVIQVQLQNYLSRFRSISFSGEANDRTKLAVTQHEGIFDAMVDGDMSLLAERIHKHLEQSQNYIREVVERENETRERNTTLKF</sequence>
<dbReference type="InterPro" id="IPR000524">
    <property type="entry name" value="Tscrpt_reg_HTH_GntR"/>
</dbReference>
<keyword evidence="2" id="KW-0238">DNA-binding</keyword>
<keyword evidence="6" id="KW-1185">Reference proteome</keyword>
<organism evidence="5 6">
    <name type="scientific">Peptoniphilus equinus</name>
    <dbReference type="NCBI Taxonomy" id="3016343"/>
    <lineage>
        <taxon>Bacteria</taxon>
        <taxon>Bacillati</taxon>
        <taxon>Bacillota</taxon>
        <taxon>Tissierellia</taxon>
        <taxon>Tissierellales</taxon>
        <taxon>Peptoniphilaceae</taxon>
        <taxon>Peptoniphilus</taxon>
    </lineage>
</organism>
<keyword evidence="3" id="KW-0804">Transcription</keyword>
<evidence type="ECO:0000256" key="2">
    <source>
        <dbReference type="ARBA" id="ARBA00023125"/>
    </source>
</evidence>
<evidence type="ECO:0000259" key="4">
    <source>
        <dbReference type="PROSITE" id="PS50949"/>
    </source>
</evidence>
<feature type="domain" description="HTH gntR-type" evidence="4">
    <location>
        <begin position="3"/>
        <end position="70"/>
    </location>
</feature>
<dbReference type="EMBL" id="CP115667">
    <property type="protein sequence ID" value="WBW49658.1"/>
    <property type="molecule type" value="Genomic_DNA"/>
</dbReference>
<dbReference type="PANTHER" id="PTHR43537">
    <property type="entry name" value="TRANSCRIPTIONAL REGULATOR, GNTR FAMILY"/>
    <property type="match status" value="1"/>
</dbReference>
<name>A0ABY7QU15_9FIRM</name>
<dbReference type="InterPro" id="IPR036390">
    <property type="entry name" value="WH_DNA-bd_sf"/>
</dbReference>